<keyword evidence="2" id="KW-0378">Hydrolase</keyword>
<evidence type="ECO:0000313" key="2">
    <source>
        <dbReference type="EMBL" id="MBU4693924.1"/>
    </source>
</evidence>
<dbReference type="GO" id="GO:0004519">
    <property type="term" value="F:endonuclease activity"/>
    <property type="evidence" value="ECO:0007669"/>
    <property type="project" value="UniProtKB-KW"/>
</dbReference>
<evidence type="ECO:0000259" key="1">
    <source>
        <dbReference type="Pfam" id="PF01420"/>
    </source>
</evidence>
<dbReference type="Pfam" id="PF01420">
    <property type="entry name" value="Methylase_S"/>
    <property type="match status" value="1"/>
</dbReference>
<keyword evidence="3" id="KW-1185">Reference proteome</keyword>
<dbReference type="GO" id="GO:0016787">
    <property type="term" value="F:hydrolase activity"/>
    <property type="evidence" value="ECO:0007669"/>
    <property type="project" value="UniProtKB-KW"/>
</dbReference>
<proteinExistence type="predicted"/>
<comment type="caution">
    <text evidence="2">The sequence shown here is derived from an EMBL/GenBank/DDBJ whole genome shotgun (WGS) entry which is preliminary data.</text>
</comment>
<organism evidence="2 3">
    <name type="scientific">Mycoplasma zalophidermidis</name>
    <dbReference type="NCBI Taxonomy" id="398174"/>
    <lineage>
        <taxon>Bacteria</taxon>
        <taxon>Bacillati</taxon>
        <taxon>Mycoplasmatota</taxon>
        <taxon>Mollicutes</taxon>
        <taxon>Mycoplasmataceae</taxon>
        <taxon>Mycoplasma</taxon>
    </lineage>
</organism>
<gene>
    <name evidence="2" type="ORF">KQ878_03455</name>
</gene>
<protein>
    <submittedName>
        <fullName evidence="2">Restriction endonuclease subunit S</fullName>
        <ecNumber evidence="2">3.1.21.-</ecNumber>
    </submittedName>
</protein>
<dbReference type="EC" id="3.1.21.-" evidence="2"/>
<accession>A0ABS6DSC8</accession>
<dbReference type="Proteomes" id="UP000812267">
    <property type="component" value="Unassembled WGS sequence"/>
</dbReference>
<sequence>MGDLVSEVKKSLLLINNIKNKGKYPVYSAGRFFGFNDKFSTNFDSVLISVDGSVGNIMYLFKKSWFISTNNALFASKQVTTWFLYYILKGVEFRNLWTGSTIPHLYFNTYKNINRKITSLSEQTSITNFMNILNKNISLLQCKCIFESFIIFGLGFSYFGIKNTVTIA</sequence>
<dbReference type="RefSeq" id="WP_216567948.1">
    <property type="nucleotide sequence ID" value="NZ_JAHMHK010000007.1"/>
</dbReference>
<keyword evidence="2" id="KW-0255">Endonuclease</keyword>
<name>A0ABS6DSC8_9MOLU</name>
<keyword evidence="2" id="KW-0540">Nuclease</keyword>
<reference evidence="2" key="1">
    <citation type="submission" date="2021-06" db="EMBL/GenBank/DDBJ databases">
        <title>Novel Mycoplasma species detected in California sea lions (Zalophus californianus) from the USA.</title>
        <authorList>
            <person name="Volokhov D.V."/>
            <person name="Furtak V.A."/>
            <person name="Zagorodnyaya T.A."/>
        </authorList>
    </citation>
    <scope>NUCLEOTIDE SEQUENCE [LARGE SCALE GENOMIC DNA]</scope>
    <source>
        <strain evidence="2">CSL 4779</strain>
    </source>
</reference>
<dbReference type="InterPro" id="IPR000055">
    <property type="entry name" value="Restrct_endonuc_typeI_TRD"/>
</dbReference>
<feature type="domain" description="Type I restriction modification DNA specificity" evidence="1">
    <location>
        <begin position="7"/>
        <end position="140"/>
    </location>
</feature>
<dbReference type="EMBL" id="JAHMHK010000007">
    <property type="protein sequence ID" value="MBU4693924.1"/>
    <property type="molecule type" value="Genomic_DNA"/>
</dbReference>
<evidence type="ECO:0000313" key="3">
    <source>
        <dbReference type="Proteomes" id="UP000812267"/>
    </source>
</evidence>